<comment type="caution">
    <text evidence="1">The sequence shown here is derived from an EMBL/GenBank/DDBJ whole genome shotgun (WGS) entry which is preliminary data.</text>
</comment>
<dbReference type="OrthoDB" id="10563134at2759"/>
<protein>
    <submittedName>
        <fullName evidence="1">Uncharacterized protein</fullName>
    </submittedName>
</protein>
<reference evidence="1" key="1">
    <citation type="submission" date="2021-05" db="EMBL/GenBank/DDBJ databases">
        <title>The genome of the haptophyte Pavlova lutheri (Diacronema luteri, Pavlovales) - a model for lipid biosynthesis in eukaryotic algae.</title>
        <authorList>
            <person name="Hulatt C.J."/>
            <person name="Posewitz M.C."/>
        </authorList>
    </citation>
    <scope>NUCLEOTIDE SEQUENCE</scope>
    <source>
        <strain evidence="1">NIVA-4/92</strain>
    </source>
</reference>
<evidence type="ECO:0000313" key="2">
    <source>
        <dbReference type="Proteomes" id="UP000751190"/>
    </source>
</evidence>
<name>A0A8J5XFH8_DIALT</name>
<evidence type="ECO:0000313" key="1">
    <source>
        <dbReference type="EMBL" id="KAG8463078.1"/>
    </source>
</evidence>
<organism evidence="1 2">
    <name type="scientific">Diacronema lutheri</name>
    <name type="common">Unicellular marine alga</name>
    <name type="synonym">Monochrysis lutheri</name>
    <dbReference type="NCBI Taxonomy" id="2081491"/>
    <lineage>
        <taxon>Eukaryota</taxon>
        <taxon>Haptista</taxon>
        <taxon>Haptophyta</taxon>
        <taxon>Pavlovophyceae</taxon>
        <taxon>Pavlovales</taxon>
        <taxon>Pavlovaceae</taxon>
        <taxon>Diacronema</taxon>
    </lineage>
</organism>
<dbReference type="EMBL" id="JAGTXO010000018">
    <property type="protein sequence ID" value="KAG8463078.1"/>
    <property type="molecule type" value="Genomic_DNA"/>
</dbReference>
<gene>
    <name evidence="1" type="ORF">KFE25_001851</name>
</gene>
<dbReference type="AlphaFoldDB" id="A0A8J5XFH8"/>
<proteinExistence type="predicted"/>
<accession>A0A8J5XFH8</accession>
<dbReference type="Proteomes" id="UP000751190">
    <property type="component" value="Unassembled WGS sequence"/>
</dbReference>
<sequence>MAQQVIGNAQVDMLNAMLSVLVKPEIVDNLNTMKRKPKSIGRGYRLRVLDGEISAPPQVLSATSAGLPERDEATGYIFAFDAEVLFESSDALSVMLESKNWFQPDIFLDVRRYRLSGKVHFETSPGLGYLLWWFHAPPQIAWDLDAKFTHLKLDLFGENLVPRVLLEPALGTITSDSPRLVQFKGALHKHNPERYARLRMQALAPALPRARGRVPDGGGGDGMLRMTCADWARGVLIKSAV</sequence>
<keyword evidence="2" id="KW-1185">Reference proteome</keyword>